<dbReference type="InterPro" id="IPR013783">
    <property type="entry name" value="Ig-like_fold"/>
</dbReference>
<feature type="domain" description="Ig-like" evidence="4">
    <location>
        <begin position="29"/>
        <end position="105"/>
    </location>
</feature>
<dbReference type="GO" id="GO:0042110">
    <property type="term" value="P:T cell activation"/>
    <property type="evidence" value="ECO:0007669"/>
    <property type="project" value="TreeGrafter"/>
</dbReference>
<gene>
    <name evidence="5" type="ORF">KC01_LOCUS15813</name>
</gene>
<evidence type="ECO:0000313" key="5">
    <source>
        <dbReference type="EMBL" id="CAL1585602.1"/>
    </source>
</evidence>
<evidence type="ECO:0000256" key="2">
    <source>
        <dbReference type="SAM" id="Phobius"/>
    </source>
</evidence>
<feature type="region of interest" description="Disordered" evidence="1">
    <location>
        <begin position="378"/>
        <end position="412"/>
    </location>
</feature>
<accession>A0AAV2K6N4</accession>
<evidence type="ECO:0000313" key="6">
    <source>
        <dbReference type="Proteomes" id="UP001497482"/>
    </source>
</evidence>
<dbReference type="PROSITE" id="PS50835">
    <property type="entry name" value="IG_LIKE"/>
    <property type="match status" value="1"/>
</dbReference>
<dbReference type="GO" id="GO:0009897">
    <property type="term" value="C:external side of plasma membrane"/>
    <property type="evidence" value="ECO:0007669"/>
    <property type="project" value="TreeGrafter"/>
</dbReference>
<sequence length="479" mass="53720">MSLTLRTNLCLLLITVVSADEVYLFSRAGQSITLPCDRLSNYPTGCEWFDYRDPQSEGQKIQGDPRRRQNQNCSLSLHNVTDADAGLYLCRLEGRTDSDTNVRLSVLTVSQTVVNASQTRLRCVLRPHIRSCRDGRIEWRDQDGALLSEGRDRCESEETVEQSHEVRTFTCSYKEREQVVSAEIRVQRSRGPQQETETSETETSVPLVPLYIASGAGLLLLLLLIVAALLFFKAKSKNSQQQTEDIYEEPQPAAPVVDLENNVTYATINHQKAAAQKPIPEEETVTYSALNIKTTETRPGQVSQTVVNASQTRLRCVLRPHIRSCRDGRIEWRDQDGALLSEGRDRCESEETVEQSHNVRTFTCSYKEREQVVSAEIRVQRSRGPPQETETSETETSETETSETETSETETSGFPLVPLHIAFGAGLLLLLVDLENNVTYATINHQKAAAQKPIPEEETVTYSALNIKTTETRPGQGRV</sequence>
<reference evidence="5 6" key="1">
    <citation type="submission" date="2024-04" db="EMBL/GenBank/DDBJ databases">
        <authorList>
            <person name="Waldvogel A.-M."/>
            <person name="Schoenle A."/>
        </authorList>
    </citation>
    <scope>NUCLEOTIDE SEQUENCE [LARGE SCALE GENOMIC DNA]</scope>
</reference>
<evidence type="ECO:0000259" key="4">
    <source>
        <dbReference type="PROSITE" id="PS50835"/>
    </source>
</evidence>
<organism evidence="5 6">
    <name type="scientific">Knipowitschia caucasica</name>
    <name type="common">Caucasian dwarf goby</name>
    <name type="synonym">Pomatoschistus caucasicus</name>
    <dbReference type="NCBI Taxonomy" id="637954"/>
    <lineage>
        <taxon>Eukaryota</taxon>
        <taxon>Metazoa</taxon>
        <taxon>Chordata</taxon>
        <taxon>Craniata</taxon>
        <taxon>Vertebrata</taxon>
        <taxon>Euteleostomi</taxon>
        <taxon>Actinopterygii</taxon>
        <taxon>Neopterygii</taxon>
        <taxon>Teleostei</taxon>
        <taxon>Neoteleostei</taxon>
        <taxon>Acanthomorphata</taxon>
        <taxon>Gobiaria</taxon>
        <taxon>Gobiiformes</taxon>
        <taxon>Gobioidei</taxon>
        <taxon>Gobiidae</taxon>
        <taxon>Gobiinae</taxon>
        <taxon>Knipowitschia</taxon>
    </lineage>
</organism>
<dbReference type="SMART" id="SM00409">
    <property type="entry name" value="IG"/>
    <property type="match status" value="1"/>
</dbReference>
<dbReference type="GO" id="GO:0042289">
    <property type="term" value="F:MHC class II protein binding"/>
    <property type="evidence" value="ECO:0007669"/>
    <property type="project" value="TreeGrafter"/>
</dbReference>
<keyword evidence="2" id="KW-1133">Transmembrane helix</keyword>
<dbReference type="InterPro" id="IPR003599">
    <property type="entry name" value="Ig_sub"/>
</dbReference>
<dbReference type="InterPro" id="IPR007110">
    <property type="entry name" value="Ig-like_dom"/>
</dbReference>
<feature type="chain" id="PRO_5043528084" description="Ig-like domain-containing protein" evidence="3">
    <location>
        <begin position="20"/>
        <end position="479"/>
    </location>
</feature>
<protein>
    <recommendedName>
        <fullName evidence="4">Ig-like domain-containing protein</fullName>
    </recommendedName>
</protein>
<dbReference type="Proteomes" id="UP001497482">
    <property type="component" value="Chromosome 17"/>
</dbReference>
<feature type="transmembrane region" description="Helical" evidence="2">
    <location>
        <begin position="210"/>
        <end position="232"/>
    </location>
</feature>
<dbReference type="GO" id="GO:0045121">
    <property type="term" value="C:membrane raft"/>
    <property type="evidence" value="ECO:0007669"/>
    <property type="project" value="TreeGrafter"/>
</dbReference>
<dbReference type="InterPro" id="IPR003598">
    <property type="entry name" value="Ig_sub2"/>
</dbReference>
<dbReference type="PANTHER" id="PTHR11422">
    <property type="entry name" value="T-CELL SURFACE GLYCOPROTEIN CD4"/>
    <property type="match status" value="1"/>
</dbReference>
<dbReference type="EMBL" id="OZ035839">
    <property type="protein sequence ID" value="CAL1585602.1"/>
    <property type="molecule type" value="Genomic_DNA"/>
</dbReference>
<dbReference type="Gene3D" id="2.60.40.10">
    <property type="entry name" value="Immunoglobulins"/>
    <property type="match status" value="1"/>
</dbReference>
<dbReference type="AlphaFoldDB" id="A0AAV2K6N4"/>
<proteinExistence type="predicted"/>
<dbReference type="GO" id="GO:0070374">
    <property type="term" value="P:positive regulation of ERK1 and ERK2 cascade"/>
    <property type="evidence" value="ECO:0007669"/>
    <property type="project" value="TreeGrafter"/>
</dbReference>
<feature type="signal peptide" evidence="3">
    <location>
        <begin position="1"/>
        <end position="19"/>
    </location>
</feature>
<keyword evidence="3" id="KW-0732">Signal</keyword>
<dbReference type="PANTHER" id="PTHR11422:SF5">
    <property type="entry name" value="DIVERSE IMMUNOGLOBULIN DOMAIN-CONTAINING PROTEIN 1.1 ISOFORM X1-RELATED"/>
    <property type="match status" value="1"/>
</dbReference>
<dbReference type="GO" id="GO:0035723">
    <property type="term" value="P:interleukin-15-mediated signaling pathway"/>
    <property type="evidence" value="ECO:0007669"/>
    <property type="project" value="TreeGrafter"/>
</dbReference>
<feature type="compositionally biased region" description="Acidic residues" evidence="1">
    <location>
        <begin position="390"/>
        <end position="408"/>
    </location>
</feature>
<name>A0AAV2K6N4_KNICA</name>
<dbReference type="GO" id="GO:1990782">
    <property type="term" value="F:protein tyrosine kinase binding"/>
    <property type="evidence" value="ECO:0007669"/>
    <property type="project" value="TreeGrafter"/>
</dbReference>
<keyword evidence="2" id="KW-0812">Transmembrane</keyword>
<dbReference type="InterPro" id="IPR036179">
    <property type="entry name" value="Ig-like_dom_sf"/>
</dbReference>
<dbReference type="SUPFAM" id="SSF48726">
    <property type="entry name" value="Immunoglobulin"/>
    <property type="match status" value="1"/>
</dbReference>
<evidence type="ECO:0000256" key="3">
    <source>
        <dbReference type="SAM" id="SignalP"/>
    </source>
</evidence>
<evidence type="ECO:0000256" key="1">
    <source>
        <dbReference type="SAM" id="MobiDB-lite"/>
    </source>
</evidence>
<keyword evidence="6" id="KW-1185">Reference proteome</keyword>
<dbReference type="SMART" id="SM00408">
    <property type="entry name" value="IGc2"/>
    <property type="match status" value="1"/>
</dbReference>
<keyword evidence="2" id="KW-0472">Membrane</keyword>